<organism evidence="1 2">
    <name type="scientific">Scutellospora calospora</name>
    <dbReference type="NCBI Taxonomy" id="85575"/>
    <lineage>
        <taxon>Eukaryota</taxon>
        <taxon>Fungi</taxon>
        <taxon>Fungi incertae sedis</taxon>
        <taxon>Mucoromycota</taxon>
        <taxon>Glomeromycotina</taxon>
        <taxon>Glomeromycetes</taxon>
        <taxon>Diversisporales</taxon>
        <taxon>Gigasporaceae</taxon>
        <taxon>Scutellospora</taxon>
    </lineage>
</organism>
<evidence type="ECO:0000313" key="2">
    <source>
        <dbReference type="Proteomes" id="UP000789860"/>
    </source>
</evidence>
<gene>
    <name evidence="1" type="ORF">SCALOS_LOCUS4221</name>
</gene>
<sequence length="754" mass="85151">MESVKKMKGDSVRATGLTKSVRQEKRHPKMIGIKTRHMSKSSIKRNRTITGNMEMKFKINKQGGNKMSTDKEDSHRTRPPNAMAPTKTQDTELENHSATTSVPGFNIAAGKATVSVTNILPNVDNHTAQQGNLHIAKNLIEQGKVKATDRDAQNVTPLHWAAINNHVMMAKYLIENGAEVDARGGELNATPLHWAARSGHLPIVTLLINHGADPNLKDSQGFNGLHIATHSSNTMLVLYLVFQDMDIDTPDILQHTPLMWSAYQGDPATLGLLLRLGASVKKTDAAQFTPLHWAMIKGHQTCIRKLIEAGAEIDLKEENGKTPSDIAREMKSDRIWEKALNESGIKGDGKRKEYMFGKRTTKTIIFFLPFFLLFTVFNTLVYYPWYIGLPIIILEFMACYVLIVKFLIRAQTPEALVQTPYITSLFQASAFWAALIDPGFIQTLPLHHEKQKQLIVDLANKGMLDSRHLCITCLIKKPLRSKHCKICNRCVARFDHHCPWIHNCIGVRNHRSFMVYLIMMIVAMLSFEYICYQYFVISTPKYIPLPSNSCFLNNTLCGFFQYDSWTASLVIWLGMQLTWSIGLLSIQCYQIAKAKTTNEMANFHRYPYFGHNTSISVREQIMATLASGPGVAGTAQIGDNGDEDLGGMSNVGDNHNDVHRHRRQYNNLDPQHSAPVLRMFGGIESTTMHRRHNDNENRNPFDFGCWNNCVDFWSQGNGGMLHNVDWFDIFDVPLEIHGNLRPRSGYVALRDDEV</sequence>
<reference evidence="1" key="1">
    <citation type="submission" date="2021-06" db="EMBL/GenBank/DDBJ databases">
        <authorList>
            <person name="Kallberg Y."/>
            <person name="Tangrot J."/>
            <person name="Rosling A."/>
        </authorList>
    </citation>
    <scope>NUCLEOTIDE SEQUENCE</scope>
    <source>
        <strain evidence="1">AU212A</strain>
    </source>
</reference>
<dbReference type="Proteomes" id="UP000789860">
    <property type="component" value="Unassembled WGS sequence"/>
</dbReference>
<proteinExistence type="predicted"/>
<keyword evidence="2" id="KW-1185">Reference proteome</keyword>
<protein>
    <submittedName>
        <fullName evidence="1">4836_t:CDS:1</fullName>
    </submittedName>
</protein>
<evidence type="ECO:0000313" key="1">
    <source>
        <dbReference type="EMBL" id="CAG8524922.1"/>
    </source>
</evidence>
<dbReference type="EMBL" id="CAJVPM010005507">
    <property type="protein sequence ID" value="CAG8524922.1"/>
    <property type="molecule type" value="Genomic_DNA"/>
</dbReference>
<name>A0ACA9LE91_9GLOM</name>
<accession>A0ACA9LE91</accession>
<comment type="caution">
    <text evidence="1">The sequence shown here is derived from an EMBL/GenBank/DDBJ whole genome shotgun (WGS) entry which is preliminary data.</text>
</comment>